<gene>
    <name evidence="3" type="ORF">HAX54_009499</name>
</gene>
<name>A0ABS8TFS9_DATST</name>
<keyword evidence="2" id="KW-0503">Monooxygenase</keyword>
<comment type="caution">
    <text evidence="3">The sequence shown here is derived from an EMBL/GenBank/DDBJ whole genome shotgun (WGS) entry which is preliminary data.</text>
</comment>
<sequence>MRTKAKSQGWWRGGVLLETLASKLPPDAVLFSSKLSKIEETSGNGRSNTILQLQDGTRLSAEVVIACDASSPGPRITDPSILRQQAKELVRDYWLRTWCLLCDGGFDSFDRKASRNVKSKDISVEMHSKHMEVKDERVFPLTVMANRAGALLQSREYTDMFC</sequence>
<keyword evidence="4" id="KW-1185">Reference proteome</keyword>
<evidence type="ECO:0000256" key="2">
    <source>
        <dbReference type="ARBA" id="ARBA00023033"/>
    </source>
</evidence>
<dbReference type="EMBL" id="JACEIK010001517">
    <property type="protein sequence ID" value="MCD7469993.1"/>
    <property type="molecule type" value="Genomic_DNA"/>
</dbReference>
<dbReference type="PANTHER" id="PTHR45934:SF17">
    <property type="entry name" value="FAD-DEPENDENT URATE HYDROXYLASE-LIKE"/>
    <property type="match status" value="1"/>
</dbReference>
<evidence type="ECO:0000256" key="1">
    <source>
        <dbReference type="ARBA" id="ARBA00023002"/>
    </source>
</evidence>
<organism evidence="3 4">
    <name type="scientific">Datura stramonium</name>
    <name type="common">Jimsonweed</name>
    <name type="synonym">Common thornapple</name>
    <dbReference type="NCBI Taxonomy" id="4076"/>
    <lineage>
        <taxon>Eukaryota</taxon>
        <taxon>Viridiplantae</taxon>
        <taxon>Streptophyta</taxon>
        <taxon>Embryophyta</taxon>
        <taxon>Tracheophyta</taxon>
        <taxon>Spermatophyta</taxon>
        <taxon>Magnoliopsida</taxon>
        <taxon>eudicotyledons</taxon>
        <taxon>Gunneridae</taxon>
        <taxon>Pentapetalae</taxon>
        <taxon>asterids</taxon>
        <taxon>lamiids</taxon>
        <taxon>Solanales</taxon>
        <taxon>Solanaceae</taxon>
        <taxon>Solanoideae</taxon>
        <taxon>Datureae</taxon>
        <taxon>Datura</taxon>
    </lineage>
</organism>
<reference evidence="3 4" key="1">
    <citation type="journal article" date="2021" name="BMC Genomics">
        <title>Datura genome reveals duplications of psychoactive alkaloid biosynthetic genes and high mutation rate following tissue culture.</title>
        <authorList>
            <person name="Rajewski A."/>
            <person name="Carter-House D."/>
            <person name="Stajich J."/>
            <person name="Litt A."/>
        </authorList>
    </citation>
    <scope>NUCLEOTIDE SEQUENCE [LARGE SCALE GENOMIC DNA]</scope>
    <source>
        <strain evidence="3">AR-01</strain>
    </source>
</reference>
<keyword evidence="1" id="KW-0560">Oxidoreductase</keyword>
<dbReference type="Proteomes" id="UP000823775">
    <property type="component" value="Unassembled WGS sequence"/>
</dbReference>
<proteinExistence type="predicted"/>
<dbReference type="InterPro" id="IPR044560">
    <property type="entry name" value="MOase"/>
</dbReference>
<accession>A0ABS8TFS9</accession>
<dbReference type="InterPro" id="IPR036188">
    <property type="entry name" value="FAD/NAD-bd_sf"/>
</dbReference>
<evidence type="ECO:0000313" key="3">
    <source>
        <dbReference type="EMBL" id="MCD7469993.1"/>
    </source>
</evidence>
<dbReference type="PANTHER" id="PTHR45934">
    <property type="entry name" value="FAD/NAD(P)-BINDING OXIDOREDUCTASE FAMILY PROTEIN"/>
    <property type="match status" value="1"/>
</dbReference>
<protein>
    <submittedName>
        <fullName evidence="3">Uncharacterized protein</fullName>
    </submittedName>
</protein>
<evidence type="ECO:0000313" key="4">
    <source>
        <dbReference type="Proteomes" id="UP000823775"/>
    </source>
</evidence>
<dbReference type="Gene3D" id="3.50.50.60">
    <property type="entry name" value="FAD/NAD(P)-binding domain"/>
    <property type="match status" value="1"/>
</dbReference>